<gene>
    <name evidence="3" type="ORF">ERX29_04175</name>
</gene>
<dbReference type="SUPFAM" id="SSF53474">
    <property type="entry name" value="alpha/beta-Hydrolases"/>
    <property type="match status" value="1"/>
</dbReference>
<accession>A0A4R6BV95</accession>
<feature type="domain" description="BD-FAE-like" evidence="2">
    <location>
        <begin position="57"/>
        <end position="253"/>
    </location>
</feature>
<dbReference type="InterPro" id="IPR029058">
    <property type="entry name" value="AB_hydrolase_fold"/>
</dbReference>
<keyword evidence="1 3" id="KW-0378">Hydrolase</keyword>
<dbReference type="RefSeq" id="WP_133443439.1">
    <property type="nucleotide sequence ID" value="NZ_SCWB01000005.1"/>
</dbReference>
<dbReference type="Pfam" id="PF20434">
    <property type="entry name" value="BD-FAE"/>
    <property type="match status" value="1"/>
</dbReference>
<name>A0A4R6BV95_9STAP</name>
<protein>
    <submittedName>
        <fullName evidence="3">Alpha/beta hydrolase</fullName>
    </submittedName>
</protein>
<evidence type="ECO:0000313" key="4">
    <source>
        <dbReference type="Proteomes" id="UP000294802"/>
    </source>
</evidence>
<keyword evidence="4" id="KW-1185">Reference proteome</keyword>
<dbReference type="EMBL" id="SCWB01000005">
    <property type="protein sequence ID" value="TDM12269.1"/>
    <property type="molecule type" value="Genomic_DNA"/>
</dbReference>
<comment type="caution">
    <text evidence="3">The sequence shown here is derived from an EMBL/GenBank/DDBJ whole genome shotgun (WGS) entry which is preliminary data.</text>
</comment>
<proteinExistence type="predicted"/>
<dbReference type="PANTHER" id="PTHR48081:SF6">
    <property type="entry name" value="PEPTIDASE S9 PROLYL OLIGOPEPTIDASE CATALYTIC DOMAIN-CONTAINING PROTEIN"/>
    <property type="match status" value="1"/>
</dbReference>
<dbReference type="Proteomes" id="UP000294802">
    <property type="component" value="Unassembled WGS sequence"/>
</dbReference>
<evidence type="ECO:0000259" key="2">
    <source>
        <dbReference type="Pfam" id="PF20434"/>
    </source>
</evidence>
<dbReference type="GO" id="GO:0016787">
    <property type="term" value="F:hydrolase activity"/>
    <property type="evidence" value="ECO:0007669"/>
    <property type="project" value="UniProtKB-KW"/>
</dbReference>
<sequence>MKKMLWIIMSVLWLFVVGFIGEYVIEKPVQITDAALQKKNVKIYHNIVYSKLSGSQLDILMPAKIKKGDKLPLIIWTHGGGYIAGDKKYKNPYLAQLAEKGFIIANINYALAPEYQYPTPIKQQAAASQYMLKNKLNLPIDKNQIIIGGDSAGAQLASQFAAIQTNDKLSETMNMKPSFKKEQLKAVILFGGFYNMKTVRATNFPRIKLFMQSYTGEANWEKDFVPINQMSTTRHVTKDYPPTFLTVGDADPFDSQARELVTVLQKYNIPYKTSFFDSSHQLRHQYQFHMALPESQLTYKKLLMFLRRYTNQTPYDGRVQPVEAGVSRK</sequence>
<dbReference type="PANTHER" id="PTHR48081">
    <property type="entry name" value="AB HYDROLASE SUPERFAMILY PROTEIN C4A8.06C"/>
    <property type="match status" value="1"/>
</dbReference>
<dbReference type="AlphaFoldDB" id="A0A4R6BV95"/>
<evidence type="ECO:0000313" key="3">
    <source>
        <dbReference type="EMBL" id="TDM12269.1"/>
    </source>
</evidence>
<dbReference type="OrthoDB" id="9815425at2"/>
<evidence type="ECO:0000256" key="1">
    <source>
        <dbReference type="ARBA" id="ARBA00022801"/>
    </source>
</evidence>
<dbReference type="InterPro" id="IPR050300">
    <property type="entry name" value="GDXG_lipolytic_enzyme"/>
</dbReference>
<dbReference type="Gene3D" id="3.40.50.1820">
    <property type="entry name" value="alpha/beta hydrolase"/>
    <property type="match status" value="1"/>
</dbReference>
<reference evidence="3 4" key="1">
    <citation type="submission" date="2019-01" db="EMBL/GenBank/DDBJ databases">
        <title>Draft genome sequences of the type strains of six Macrococcus species.</title>
        <authorList>
            <person name="Mazhar S."/>
            <person name="Altermann E."/>
            <person name="Hill C."/>
            <person name="Mcauliffe O."/>
        </authorList>
    </citation>
    <scope>NUCLEOTIDE SEQUENCE [LARGE SCALE GENOMIC DNA]</scope>
    <source>
        <strain evidence="3 4">CCM4815</strain>
    </source>
</reference>
<dbReference type="InterPro" id="IPR049492">
    <property type="entry name" value="BD-FAE-like_dom"/>
</dbReference>
<organism evidence="3 4">
    <name type="scientific">Macrococcus lamae</name>
    <dbReference type="NCBI Taxonomy" id="198484"/>
    <lineage>
        <taxon>Bacteria</taxon>
        <taxon>Bacillati</taxon>
        <taxon>Bacillota</taxon>
        <taxon>Bacilli</taxon>
        <taxon>Bacillales</taxon>
        <taxon>Staphylococcaceae</taxon>
        <taxon>Macrococcus</taxon>
    </lineage>
</organism>